<dbReference type="EMBL" id="JACHWR010000002">
    <property type="protein sequence ID" value="MBB3042887.1"/>
    <property type="molecule type" value="Genomic_DNA"/>
</dbReference>
<evidence type="ECO:0000313" key="3">
    <source>
        <dbReference type="Proteomes" id="UP000589626"/>
    </source>
</evidence>
<dbReference type="InterPro" id="IPR013785">
    <property type="entry name" value="Aldolase_TIM"/>
</dbReference>
<sequence>MSTAQATTRTPTELHLPGADGETRLHRVGPRSAVFDAAYGGAGVTSRSVYAAGHVVADPLADPADHGTAAAIDWDATLAFRRHLWDLGLGLAEAMDTAQRGNGLDWALARRLIRTSGTEAAARGGRVVAGAMTDQLDPAGTYPVDRLVDAYLEQIAWIRDSRAEPVVMASRHLAASATGVDDYVAVYDEVLRQSDGPVFLHWLGEAFDPALRGYWGSADLDVAAEVVLGLIRDHEPKVAGIKISLLDAEREIDLRRRLPESVLMHTGDDFNYLELIRGDEHGHSHALLGIFDAIAAPARAALDRLDAGDADGFSAILEPTVPLARHLFAAPTSAYKTGVVFLAWLNGHQDHFRMVAGAELQRSVPHLARVFALADEGGALADPELATFRMRQFLAVAGVSP</sequence>
<dbReference type="InterPro" id="IPR009334">
    <property type="entry name" value="DUF993"/>
</dbReference>
<organism evidence="2 3">
    <name type="scientific">Nocardioides soli</name>
    <dbReference type="NCBI Taxonomy" id="1036020"/>
    <lineage>
        <taxon>Bacteria</taxon>
        <taxon>Bacillati</taxon>
        <taxon>Actinomycetota</taxon>
        <taxon>Actinomycetes</taxon>
        <taxon>Propionibacteriales</taxon>
        <taxon>Nocardioidaceae</taxon>
        <taxon>Nocardioides</taxon>
    </lineage>
</organism>
<dbReference type="AlphaFoldDB" id="A0A7W4Z1H7"/>
<gene>
    <name evidence="2" type="ORF">FHU40_002705</name>
</gene>
<feature type="region of interest" description="Disordered" evidence="1">
    <location>
        <begin position="1"/>
        <end position="23"/>
    </location>
</feature>
<dbReference type="SUPFAM" id="SSF51569">
    <property type="entry name" value="Aldolase"/>
    <property type="match status" value="1"/>
</dbReference>
<proteinExistence type="predicted"/>
<feature type="compositionally biased region" description="Polar residues" evidence="1">
    <location>
        <begin position="1"/>
        <end position="11"/>
    </location>
</feature>
<protein>
    <recommendedName>
        <fullName evidence="4">Dihydrodipicolinate synthase family protein</fullName>
    </recommendedName>
</protein>
<name>A0A7W4Z1H7_9ACTN</name>
<dbReference type="Gene3D" id="3.20.20.70">
    <property type="entry name" value="Aldolase class I"/>
    <property type="match status" value="1"/>
</dbReference>
<evidence type="ECO:0000256" key="1">
    <source>
        <dbReference type="SAM" id="MobiDB-lite"/>
    </source>
</evidence>
<evidence type="ECO:0000313" key="2">
    <source>
        <dbReference type="EMBL" id="MBB3042887.1"/>
    </source>
</evidence>
<reference evidence="2 3" key="1">
    <citation type="submission" date="2020-08" db="EMBL/GenBank/DDBJ databases">
        <title>Sequencing the genomes of 1000 actinobacteria strains.</title>
        <authorList>
            <person name="Klenk H.-P."/>
        </authorList>
    </citation>
    <scope>NUCLEOTIDE SEQUENCE [LARGE SCALE GENOMIC DNA]</scope>
    <source>
        <strain evidence="2 3">DSM 105498</strain>
    </source>
</reference>
<dbReference type="Pfam" id="PF06187">
    <property type="entry name" value="DUF993"/>
    <property type="match status" value="1"/>
</dbReference>
<keyword evidence="3" id="KW-1185">Reference proteome</keyword>
<dbReference type="RefSeq" id="WP_183592804.1">
    <property type="nucleotide sequence ID" value="NZ_JACHWR010000002.1"/>
</dbReference>
<dbReference type="Proteomes" id="UP000589626">
    <property type="component" value="Unassembled WGS sequence"/>
</dbReference>
<accession>A0A7W4Z1H7</accession>
<comment type="caution">
    <text evidence="2">The sequence shown here is derived from an EMBL/GenBank/DDBJ whole genome shotgun (WGS) entry which is preliminary data.</text>
</comment>
<evidence type="ECO:0008006" key="4">
    <source>
        <dbReference type="Google" id="ProtNLM"/>
    </source>
</evidence>